<evidence type="ECO:0000256" key="1">
    <source>
        <dbReference type="ARBA" id="ARBA00004609"/>
    </source>
</evidence>
<keyword evidence="5" id="KW-0472">Membrane</keyword>
<dbReference type="EMBL" id="BPVZ01000002">
    <property type="protein sequence ID" value="GKU87216.1"/>
    <property type="molecule type" value="Genomic_DNA"/>
</dbReference>
<dbReference type="GO" id="GO:0005886">
    <property type="term" value="C:plasma membrane"/>
    <property type="evidence" value="ECO:0007669"/>
    <property type="project" value="UniProtKB-SubCell"/>
</dbReference>
<comment type="subcellular location">
    <subcellularLocation>
        <location evidence="1">Cell membrane</location>
        <topology evidence="1">Lipid-anchor</topology>
        <topology evidence="1">GPI-anchor</topology>
    </subcellularLocation>
</comment>
<dbReference type="FunFam" id="2.60.40.420:FF:000010">
    <property type="entry name" value="Early nodulin-like protein 1"/>
    <property type="match status" value="1"/>
</dbReference>
<dbReference type="Pfam" id="PF02298">
    <property type="entry name" value="Cu_bind_like"/>
    <property type="match status" value="1"/>
</dbReference>
<dbReference type="PROSITE" id="PS51485">
    <property type="entry name" value="PHYTOCYANIN"/>
    <property type="match status" value="1"/>
</dbReference>
<protein>
    <recommendedName>
        <fullName evidence="11">Phytocyanin domain-containing protein</fullName>
    </recommendedName>
</protein>
<feature type="domain" description="Phytocyanin" evidence="11">
    <location>
        <begin position="24"/>
        <end position="128"/>
    </location>
</feature>
<keyword evidence="13" id="KW-1185">Reference proteome</keyword>
<dbReference type="GO" id="GO:0098552">
    <property type="term" value="C:side of membrane"/>
    <property type="evidence" value="ECO:0007669"/>
    <property type="project" value="UniProtKB-KW"/>
</dbReference>
<dbReference type="InterPro" id="IPR003245">
    <property type="entry name" value="Phytocyanin_dom"/>
</dbReference>
<dbReference type="Gene3D" id="2.60.40.420">
    <property type="entry name" value="Cupredoxins - blue copper proteins"/>
    <property type="match status" value="1"/>
</dbReference>
<dbReference type="CDD" id="cd11019">
    <property type="entry name" value="OsENODL1_like"/>
    <property type="match status" value="1"/>
</dbReference>
<evidence type="ECO:0000256" key="9">
    <source>
        <dbReference type="ARBA" id="ARBA00035011"/>
    </source>
</evidence>
<evidence type="ECO:0000256" key="4">
    <source>
        <dbReference type="ARBA" id="ARBA00022729"/>
    </source>
</evidence>
<name>A0AAV5HP10_9ROSI</name>
<evidence type="ECO:0000256" key="5">
    <source>
        <dbReference type="ARBA" id="ARBA00023136"/>
    </source>
</evidence>
<evidence type="ECO:0000256" key="7">
    <source>
        <dbReference type="ARBA" id="ARBA00023180"/>
    </source>
</evidence>
<comment type="similarity">
    <text evidence="9">Belongs to the early nodulin-like (ENODL) family.</text>
</comment>
<gene>
    <name evidence="12" type="ORF">SLEP1_g1657</name>
</gene>
<evidence type="ECO:0000256" key="10">
    <source>
        <dbReference type="SAM" id="SignalP"/>
    </source>
</evidence>
<keyword evidence="8" id="KW-0449">Lipoprotein</keyword>
<reference evidence="12 13" key="1">
    <citation type="journal article" date="2021" name="Commun. Biol.">
        <title>The genome of Shorea leprosula (Dipterocarpaceae) highlights the ecological relevance of drought in aseasonal tropical rainforests.</title>
        <authorList>
            <person name="Ng K.K.S."/>
            <person name="Kobayashi M.J."/>
            <person name="Fawcett J.A."/>
            <person name="Hatakeyama M."/>
            <person name="Paape T."/>
            <person name="Ng C.H."/>
            <person name="Ang C.C."/>
            <person name="Tnah L.H."/>
            <person name="Lee C.T."/>
            <person name="Nishiyama T."/>
            <person name="Sese J."/>
            <person name="O'Brien M.J."/>
            <person name="Copetti D."/>
            <person name="Mohd Noor M.I."/>
            <person name="Ong R.C."/>
            <person name="Putra M."/>
            <person name="Sireger I.Z."/>
            <person name="Indrioko S."/>
            <person name="Kosugi Y."/>
            <person name="Izuno A."/>
            <person name="Isagi Y."/>
            <person name="Lee S.L."/>
            <person name="Shimizu K.K."/>
        </authorList>
    </citation>
    <scope>NUCLEOTIDE SEQUENCE [LARGE SCALE GENOMIC DNA]</scope>
    <source>
        <strain evidence="12">214</strain>
    </source>
</reference>
<dbReference type="PANTHER" id="PTHR33021">
    <property type="entry name" value="BLUE COPPER PROTEIN"/>
    <property type="match status" value="1"/>
</dbReference>
<evidence type="ECO:0000256" key="6">
    <source>
        <dbReference type="ARBA" id="ARBA00023157"/>
    </source>
</evidence>
<keyword evidence="6" id="KW-1015">Disulfide bond</keyword>
<dbReference type="Proteomes" id="UP001054252">
    <property type="component" value="Unassembled WGS sequence"/>
</dbReference>
<evidence type="ECO:0000256" key="8">
    <source>
        <dbReference type="ARBA" id="ARBA00023288"/>
    </source>
</evidence>
<evidence type="ECO:0000256" key="3">
    <source>
        <dbReference type="ARBA" id="ARBA00022622"/>
    </source>
</evidence>
<dbReference type="SUPFAM" id="SSF49503">
    <property type="entry name" value="Cupredoxins"/>
    <property type="match status" value="1"/>
</dbReference>
<organism evidence="12 13">
    <name type="scientific">Rubroshorea leprosula</name>
    <dbReference type="NCBI Taxonomy" id="152421"/>
    <lineage>
        <taxon>Eukaryota</taxon>
        <taxon>Viridiplantae</taxon>
        <taxon>Streptophyta</taxon>
        <taxon>Embryophyta</taxon>
        <taxon>Tracheophyta</taxon>
        <taxon>Spermatophyta</taxon>
        <taxon>Magnoliopsida</taxon>
        <taxon>eudicotyledons</taxon>
        <taxon>Gunneridae</taxon>
        <taxon>Pentapetalae</taxon>
        <taxon>rosids</taxon>
        <taxon>malvids</taxon>
        <taxon>Malvales</taxon>
        <taxon>Dipterocarpaceae</taxon>
        <taxon>Rubroshorea</taxon>
    </lineage>
</organism>
<dbReference type="InterPro" id="IPR039391">
    <property type="entry name" value="Phytocyanin-like"/>
</dbReference>
<dbReference type="PANTHER" id="PTHR33021:SF197">
    <property type="entry name" value="EARLY NODULIN-LIKE PROTEIN 13"/>
    <property type="match status" value="1"/>
</dbReference>
<sequence length="174" mass="19148">MASLRVSILVFTFVSALITFSEARDFLIGGHANSWKIPENSTLSLNKWAEQNRFQIGDSLNWKYDSKVDSVLEVTKADYESCNAAKPIKEYKDGNTKVELDRSGAFYFISGAKGHCEKGEKLVVVVMSQKHYGMESPAPAPAPGKNSAGHAMGRDLLSFWGSLILGLACLARWI</sequence>
<dbReference type="InterPro" id="IPR041846">
    <property type="entry name" value="ENL_dom"/>
</dbReference>
<keyword evidence="2" id="KW-1003">Cell membrane</keyword>
<accession>A0AAV5HP10</accession>
<keyword evidence="7" id="KW-0325">Glycoprotein</keyword>
<evidence type="ECO:0000259" key="11">
    <source>
        <dbReference type="PROSITE" id="PS51485"/>
    </source>
</evidence>
<dbReference type="GO" id="GO:0009055">
    <property type="term" value="F:electron transfer activity"/>
    <property type="evidence" value="ECO:0007669"/>
    <property type="project" value="InterPro"/>
</dbReference>
<evidence type="ECO:0000313" key="12">
    <source>
        <dbReference type="EMBL" id="GKU87216.1"/>
    </source>
</evidence>
<feature type="chain" id="PRO_5043910289" description="Phytocyanin domain-containing protein" evidence="10">
    <location>
        <begin position="24"/>
        <end position="174"/>
    </location>
</feature>
<feature type="signal peptide" evidence="10">
    <location>
        <begin position="1"/>
        <end position="23"/>
    </location>
</feature>
<evidence type="ECO:0000313" key="13">
    <source>
        <dbReference type="Proteomes" id="UP001054252"/>
    </source>
</evidence>
<dbReference type="InterPro" id="IPR008972">
    <property type="entry name" value="Cupredoxin"/>
</dbReference>
<dbReference type="AlphaFoldDB" id="A0AAV5HP10"/>
<keyword evidence="4 10" id="KW-0732">Signal</keyword>
<keyword evidence="3" id="KW-0336">GPI-anchor</keyword>
<proteinExistence type="inferred from homology"/>
<evidence type="ECO:0000256" key="2">
    <source>
        <dbReference type="ARBA" id="ARBA00022475"/>
    </source>
</evidence>
<comment type="caution">
    <text evidence="12">The sequence shown here is derived from an EMBL/GenBank/DDBJ whole genome shotgun (WGS) entry which is preliminary data.</text>
</comment>